<reference evidence="3 4" key="1">
    <citation type="submission" date="2020-08" db="EMBL/GenBank/DDBJ databases">
        <title>Genome public.</title>
        <authorList>
            <person name="Liu C."/>
            <person name="Sun Q."/>
        </authorList>
    </citation>
    <scope>NUCLEOTIDE SEQUENCE [LARGE SCALE GENOMIC DNA]</scope>
    <source>
        <strain evidence="3 4">BX0805</strain>
    </source>
</reference>
<feature type="region of interest" description="Disordered" evidence="2">
    <location>
        <begin position="613"/>
        <end position="639"/>
    </location>
</feature>
<dbReference type="SUPFAM" id="SSF48452">
    <property type="entry name" value="TPR-like"/>
    <property type="match status" value="1"/>
</dbReference>
<dbReference type="SUPFAM" id="SSF52540">
    <property type="entry name" value="P-loop containing nucleoside triphosphate hydrolases"/>
    <property type="match status" value="1"/>
</dbReference>
<protein>
    <recommendedName>
        <fullName evidence="5">AAA+ ATPase domain-containing protein</fullName>
    </recommendedName>
</protein>
<feature type="compositionally biased region" description="Acidic residues" evidence="2">
    <location>
        <begin position="477"/>
        <end position="493"/>
    </location>
</feature>
<feature type="repeat" description="TPR" evidence="1">
    <location>
        <begin position="74"/>
        <end position="107"/>
    </location>
</feature>
<feature type="compositionally biased region" description="Acidic residues" evidence="2">
    <location>
        <begin position="500"/>
        <end position="523"/>
    </location>
</feature>
<dbReference type="InterPro" id="IPR027417">
    <property type="entry name" value="P-loop_NTPase"/>
</dbReference>
<accession>A0ABR7IBB2</accession>
<evidence type="ECO:0000313" key="4">
    <source>
        <dbReference type="Proteomes" id="UP000621540"/>
    </source>
</evidence>
<evidence type="ECO:0000256" key="1">
    <source>
        <dbReference type="PROSITE-ProRule" id="PRU00339"/>
    </source>
</evidence>
<gene>
    <name evidence="3" type="ORF">H8Z76_09455</name>
</gene>
<keyword evidence="4" id="KW-1185">Reference proteome</keyword>
<dbReference type="EMBL" id="JACOQH010000006">
    <property type="protein sequence ID" value="MBC5754231.1"/>
    <property type="molecule type" value="Genomic_DNA"/>
</dbReference>
<proteinExistence type="predicted"/>
<evidence type="ECO:0000256" key="2">
    <source>
        <dbReference type="SAM" id="MobiDB-lite"/>
    </source>
</evidence>
<keyword evidence="1" id="KW-0802">TPR repeat</keyword>
<feature type="compositionally biased region" description="Acidic residues" evidence="2">
    <location>
        <begin position="613"/>
        <end position="634"/>
    </location>
</feature>
<evidence type="ECO:0000313" key="3">
    <source>
        <dbReference type="EMBL" id="MBC5754231.1"/>
    </source>
</evidence>
<feature type="region of interest" description="Disordered" evidence="2">
    <location>
        <begin position="434"/>
        <end position="454"/>
    </location>
</feature>
<dbReference type="Gene3D" id="3.40.50.300">
    <property type="entry name" value="P-loop containing nucleotide triphosphate hydrolases"/>
    <property type="match status" value="1"/>
</dbReference>
<feature type="compositionally biased region" description="Acidic residues" evidence="2">
    <location>
        <begin position="531"/>
        <end position="584"/>
    </location>
</feature>
<dbReference type="Proteomes" id="UP000621540">
    <property type="component" value="Unassembled WGS sequence"/>
</dbReference>
<dbReference type="InterPro" id="IPR011990">
    <property type="entry name" value="TPR-like_helical_dom_sf"/>
</dbReference>
<feature type="region of interest" description="Disordered" evidence="2">
    <location>
        <begin position="477"/>
        <end position="584"/>
    </location>
</feature>
<feature type="compositionally biased region" description="Basic and acidic residues" evidence="2">
    <location>
        <begin position="434"/>
        <end position="448"/>
    </location>
</feature>
<evidence type="ECO:0008006" key="5">
    <source>
        <dbReference type="Google" id="ProtNLM"/>
    </source>
</evidence>
<comment type="caution">
    <text evidence="3">The sequence shown here is derived from an EMBL/GenBank/DDBJ whole genome shotgun (WGS) entry which is preliminary data.</text>
</comment>
<name>A0ABR7IBB2_9FIRM</name>
<dbReference type="Gene3D" id="1.25.40.10">
    <property type="entry name" value="Tetratricopeptide repeat domain"/>
    <property type="match status" value="1"/>
</dbReference>
<sequence length="889" mass="102496">MDKYEYKLKLDEMKSLVGQGDYEKAEEIADTINWRKVKNVNSLVLASEIYSHMQRYEDSRDVLLMAYDRSPIGRTIIYRLAELAIHTHNFDEAKDYYEEFVEIAPHDNLKYVLRYELSREQGEPITEQIAILEELKEQEYTEKWAFELAELYHRAGMSDQCIDACDELVLWFGDGIYVEKALELKMLYQPLTPQQEEKYRNITREKIEREGVMEVRQDEDLASGEIVAETVQIPRVKTNTEKFNTVNLQKELAKSMQQIMDATEKETVSDTMDNIKKMVEDIPYLQMPREETPEERERQEKKYGHIETDEEIDGSLKINFQEMLGEEPGGQMSISDVLGEWEKTKRAAEAAMQEAEKRRLEAARKKALKETEEIMDRLKDIVPELEAAHTSFQTGTPVEEEAAGQIVANMNQILQQKIDKVKNTTEDLDEILKQKKEETRESREEQLKRKMVQPTKRIPSLEEFMKRTFFHDDDLLDEDFEEPEKTEDPEDLNEDHMEEPVEEPMEEAAEASEELTGESEPEEADPKEADEIFFEEAETDGYEPDETETDEAFFEETETDEYEPDEAEVEEPESDAAETDEVPEEIFEETETVEPDLEGMHQKLEQALVTEYADGEPDEEEQETPQEAEEEVPEEAPKKLTPEIKKLFTYFMPVNGMEEQVAKALFGCSRPLKKGNGFGHILIQGIRGSGKTVLATNLIKALQKETGRPNGRIGKIEGKSLNQKDIAMLLRKVAGGCLIIESAGDISRETAVRLSLCLESDASDILIIMEDTKEGLRKALGRDEKFAERFKEKIVIPIFTSDELVAFAKVYANELGYDIDEMATLALYNRISNIQRLDEPTNLTEVKEIVDEAVARAEKVGFKKMFDIITSRRYTEDDYIALREKDFDE</sequence>
<dbReference type="InterPro" id="IPR019734">
    <property type="entry name" value="TPR_rpt"/>
</dbReference>
<organism evidence="3 4">
    <name type="scientific">Roseburia yibonii</name>
    <dbReference type="NCBI Taxonomy" id="2763063"/>
    <lineage>
        <taxon>Bacteria</taxon>
        <taxon>Bacillati</taxon>
        <taxon>Bacillota</taxon>
        <taxon>Clostridia</taxon>
        <taxon>Lachnospirales</taxon>
        <taxon>Lachnospiraceae</taxon>
        <taxon>Roseburia</taxon>
    </lineage>
</organism>
<dbReference type="RefSeq" id="WP_186982329.1">
    <property type="nucleotide sequence ID" value="NZ_JACOQH010000006.1"/>
</dbReference>
<dbReference type="PROSITE" id="PS50005">
    <property type="entry name" value="TPR"/>
    <property type="match status" value="1"/>
</dbReference>